<reference evidence="1" key="2">
    <citation type="journal article" date="2015" name="Data Brief">
        <title>Shoot transcriptome of the giant reed, Arundo donax.</title>
        <authorList>
            <person name="Barrero R.A."/>
            <person name="Guerrero F.D."/>
            <person name="Moolhuijzen P."/>
            <person name="Goolsby J.A."/>
            <person name="Tidwell J."/>
            <person name="Bellgard S.E."/>
            <person name="Bellgard M.I."/>
        </authorList>
    </citation>
    <scope>NUCLEOTIDE SEQUENCE</scope>
    <source>
        <tissue evidence="1">Shoot tissue taken approximately 20 cm above the soil surface</tissue>
    </source>
</reference>
<dbReference type="EMBL" id="GBRH01231276">
    <property type="protein sequence ID" value="JAD66619.1"/>
    <property type="molecule type" value="Transcribed_RNA"/>
</dbReference>
<evidence type="ECO:0000313" key="1">
    <source>
        <dbReference type="EMBL" id="JAD66619.1"/>
    </source>
</evidence>
<sequence length="30" mass="3640">MGMNYVHTIYTWDTSIYMNVKHMRKTSGHH</sequence>
<accession>A0A0A9BRN6</accession>
<name>A0A0A9BRN6_ARUDO</name>
<dbReference type="AlphaFoldDB" id="A0A0A9BRN6"/>
<reference evidence="1" key="1">
    <citation type="submission" date="2014-09" db="EMBL/GenBank/DDBJ databases">
        <authorList>
            <person name="Magalhaes I.L.F."/>
            <person name="Oliveira U."/>
            <person name="Santos F.R."/>
            <person name="Vidigal T.H.D.A."/>
            <person name="Brescovit A.D."/>
            <person name="Santos A.J."/>
        </authorList>
    </citation>
    <scope>NUCLEOTIDE SEQUENCE</scope>
    <source>
        <tissue evidence="1">Shoot tissue taken approximately 20 cm above the soil surface</tissue>
    </source>
</reference>
<protein>
    <submittedName>
        <fullName evidence="1">Uncharacterized protein</fullName>
    </submittedName>
</protein>
<organism evidence="1">
    <name type="scientific">Arundo donax</name>
    <name type="common">Giant reed</name>
    <name type="synonym">Donax arundinaceus</name>
    <dbReference type="NCBI Taxonomy" id="35708"/>
    <lineage>
        <taxon>Eukaryota</taxon>
        <taxon>Viridiplantae</taxon>
        <taxon>Streptophyta</taxon>
        <taxon>Embryophyta</taxon>
        <taxon>Tracheophyta</taxon>
        <taxon>Spermatophyta</taxon>
        <taxon>Magnoliopsida</taxon>
        <taxon>Liliopsida</taxon>
        <taxon>Poales</taxon>
        <taxon>Poaceae</taxon>
        <taxon>PACMAD clade</taxon>
        <taxon>Arundinoideae</taxon>
        <taxon>Arundineae</taxon>
        <taxon>Arundo</taxon>
    </lineage>
</organism>
<proteinExistence type="predicted"/>